<accession>A0AAQ4ELK9</accession>
<comment type="caution">
    <text evidence="1">The sequence shown here is derived from an EMBL/GenBank/DDBJ whole genome shotgun (WGS) entry which is preliminary data.</text>
</comment>
<proteinExistence type="predicted"/>
<gene>
    <name evidence="1" type="ORF">V5799_030997</name>
</gene>
<keyword evidence="2" id="KW-1185">Reference proteome</keyword>
<evidence type="ECO:0000313" key="2">
    <source>
        <dbReference type="Proteomes" id="UP001321473"/>
    </source>
</evidence>
<sequence length="134" mass="15264">MIFLDAVHRLTHRYAIEAYVRNEDTPDDSRASIPEAAEAMLLGAQNRTNDLAPEADGRLSCPTPAKRLRPNPTTVAERQRALAQAVRRPALRYDPGSHFANYAGRLMTRMKPSVQMEFQKEKIEILQRHLEIIE</sequence>
<organism evidence="1 2">
    <name type="scientific">Amblyomma americanum</name>
    <name type="common">Lone star tick</name>
    <dbReference type="NCBI Taxonomy" id="6943"/>
    <lineage>
        <taxon>Eukaryota</taxon>
        <taxon>Metazoa</taxon>
        <taxon>Ecdysozoa</taxon>
        <taxon>Arthropoda</taxon>
        <taxon>Chelicerata</taxon>
        <taxon>Arachnida</taxon>
        <taxon>Acari</taxon>
        <taxon>Parasitiformes</taxon>
        <taxon>Ixodida</taxon>
        <taxon>Ixodoidea</taxon>
        <taxon>Ixodidae</taxon>
        <taxon>Amblyomminae</taxon>
        <taxon>Amblyomma</taxon>
    </lineage>
</organism>
<dbReference type="Proteomes" id="UP001321473">
    <property type="component" value="Unassembled WGS sequence"/>
</dbReference>
<name>A0AAQ4ELK9_AMBAM</name>
<protein>
    <submittedName>
        <fullName evidence="1">Uncharacterized protein</fullName>
    </submittedName>
</protein>
<dbReference type="EMBL" id="JARKHS020013852">
    <property type="protein sequence ID" value="KAK8775659.1"/>
    <property type="molecule type" value="Genomic_DNA"/>
</dbReference>
<dbReference type="AlphaFoldDB" id="A0AAQ4ELK9"/>
<evidence type="ECO:0000313" key="1">
    <source>
        <dbReference type="EMBL" id="KAK8775659.1"/>
    </source>
</evidence>
<reference evidence="1 2" key="1">
    <citation type="journal article" date="2023" name="Arcadia Sci">
        <title>De novo assembly of a long-read Amblyomma americanum tick genome.</title>
        <authorList>
            <person name="Chou S."/>
            <person name="Poskanzer K.E."/>
            <person name="Rollins M."/>
            <person name="Thuy-Boun P.S."/>
        </authorList>
    </citation>
    <scope>NUCLEOTIDE SEQUENCE [LARGE SCALE GENOMIC DNA]</scope>
    <source>
        <strain evidence="1">F_SG_1</strain>
        <tissue evidence="1">Salivary glands</tissue>
    </source>
</reference>